<comment type="caution">
    <text evidence="3">The sequence shown here is derived from an EMBL/GenBank/DDBJ whole genome shotgun (WGS) entry which is preliminary data.</text>
</comment>
<evidence type="ECO:0000313" key="4">
    <source>
        <dbReference type="Proteomes" id="UP001162156"/>
    </source>
</evidence>
<accession>A0AAV8WZW5</accession>
<evidence type="ECO:0000313" key="3">
    <source>
        <dbReference type="EMBL" id="KAJ8932042.1"/>
    </source>
</evidence>
<dbReference type="AlphaFoldDB" id="A0AAV8WZW5"/>
<protein>
    <recommendedName>
        <fullName evidence="2">Myb/SANT-like DNA-binding domain-containing protein</fullName>
    </recommendedName>
</protein>
<feature type="region of interest" description="Disordered" evidence="1">
    <location>
        <begin position="133"/>
        <end position="205"/>
    </location>
</feature>
<dbReference type="EMBL" id="JANEYF010004165">
    <property type="protein sequence ID" value="KAJ8932042.1"/>
    <property type="molecule type" value="Genomic_DNA"/>
</dbReference>
<proteinExistence type="predicted"/>
<evidence type="ECO:0000256" key="1">
    <source>
        <dbReference type="SAM" id="MobiDB-lite"/>
    </source>
</evidence>
<dbReference type="Pfam" id="PF13837">
    <property type="entry name" value="Myb_DNA-bind_4"/>
    <property type="match status" value="1"/>
</dbReference>
<gene>
    <name evidence="3" type="ORF">NQ314_014993</name>
</gene>
<dbReference type="PANTHER" id="PTHR47595:SF1">
    <property type="entry name" value="MYB_SANT-LIKE DNA-BINDING DOMAIN-CONTAINING PROTEIN"/>
    <property type="match status" value="1"/>
</dbReference>
<keyword evidence="4" id="KW-1185">Reference proteome</keyword>
<name>A0AAV8WZW5_9CUCU</name>
<feature type="region of interest" description="Disordered" evidence="1">
    <location>
        <begin position="1"/>
        <end position="27"/>
    </location>
</feature>
<dbReference type="Proteomes" id="UP001162156">
    <property type="component" value="Unassembled WGS sequence"/>
</dbReference>
<feature type="compositionally biased region" description="Polar residues" evidence="1">
    <location>
        <begin position="133"/>
        <end position="165"/>
    </location>
</feature>
<dbReference type="PANTHER" id="PTHR47595">
    <property type="entry name" value="HEAT SHOCK 70 KDA PROTEIN 14"/>
    <property type="match status" value="1"/>
</dbReference>
<organism evidence="3 4">
    <name type="scientific">Rhamnusium bicolor</name>
    <dbReference type="NCBI Taxonomy" id="1586634"/>
    <lineage>
        <taxon>Eukaryota</taxon>
        <taxon>Metazoa</taxon>
        <taxon>Ecdysozoa</taxon>
        <taxon>Arthropoda</taxon>
        <taxon>Hexapoda</taxon>
        <taxon>Insecta</taxon>
        <taxon>Pterygota</taxon>
        <taxon>Neoptera</taxon>
        <taxon>Endopterygota</taxon>
        <taxon>Coleoptera</taxon>
        <taxon>Polyphaga</taxon>
        <taxon>Cucujiformia</taxon>
        <taxon>Chrysomeloidea</taxon>
        <taxon>Cerambycidae</taxon>
        <taxon>Lepturinae</taxon>
        <taxon>Rhagiini</taxon>
        <taxon>Rhamnusium</taxon>
    </lineage>
</organism>
<feature type="compositionally biased region" description="Acidic residues" evidence="1">
    <location>
        <begin position="17"/>
        <end position="27"/>
    </location>
</feature>
<dbReference type="Gene3D" id="1.10.10.60">
    <property type="entry name" value="Homeodomain-like"/>
    <property type="match status" value="1"/>
</dbReference>
<evidence type="ECO:0000259" key="2">
    <source>
        <dbReference type="Pfam" id="PF13837"/>
    </source>
</evidence>
<reference evidence="3" key="1">
    <citation type="journal article" date="2023" name="Insect Mol. Biol.">
        <title>Genome sequencing provides insights into the evolution of gene families encoding plant cell wall-degrading enzymes in longhorned beetles.</title>
        <authorList>
            <person name="Shin N.R."/>
            <person name="Okamura Y."/>
            <person name="Kirsch R."/>
            <person name="Pauchet Y."/>
        </authorList>
    </citation>
    <scope>NUCLEOTIDE SEQUENCE</scope>
    <source>
        <strain evidence="3">RBIC_L_NR</strain>
    </source>
</reference>
<sequence length="221" mass="25767">METQNPTVESEIVPIENDVDSEAEEDAKEMSKWAHEDILLLIHLYKKYEKLFESGIKKKVWQKITNEINGKSKKKKDIINVENKWKSLKRTYKNIKIKSAQSGSQRKHWEYFSVMDEILGLRPEISPQVVASSSSGVIKHSQPVNSTIDEATEPSTSDTNSTPRSTRNKRDYEDSSEQEDDRAKNFFKKKSNCPNVTDRHKEKMRRQDKILDLFEKMVDKM</sequence>
<feature type="domain" description="Myb/SANT-like DNA-binding" evidence="2">
    <location>
        <begin position="31"/>
        <end position="118"/>
    </location>
</feature>
<dbReference type="InterPro" id="IPR044822">
    <property type="entry name" value="Myb_DNA-bind_4"/>
</dbReference>